<comment type="caution">
    <text evidence="1">The sequence shown here is derived from an EMBL/GenBank/DDBJ whole genome shotgun (WGS) entry which is preliminary data.</text>
</comment>
<evidence type="ECO:0000313" key="1">
    <source>
        <dbReference type="EMBL" id="KAH7153409.1"/>
    </source>
</evidence>
<sequence>MWFLQLRDKLSRRAVYYSVVVGRLLGSVEKKVCRPVRPVVFHVCLYRQLRTSRLSTRITPWLRRARDTIGVWTLNKAMFAEVGYDEPETRGPCGYPGETRDESPEIKELYAPDVVEPGAAPGVLWESVLKALVVDNQSRFQVPPHQKGFSRAPDHVKCIWVQNLVHHLPVFSPFKTPRSPWRRVSSKFYARAGDAKCIIHLAGARGTADVHP</sequence>
<reference evidence="1" key="1">
    <citation type="journal article" date="2021" name="Nat. Commun.">
        <title>Genetic determinants of endophytism in the Arabidopsis root mycobiome.</title>
        <authorList>
            <person name="Mesny F."/>
            <person name="Miyauchi S."/>
            <person name="Thiergart T."/>
            <person name="Pickel B."/>
            <person name="Atanasova L."/>
            <person name="Karlsson M."/>
            <person name="Huettel B."/>
            <person name="Barry K.W."/>
            <person name="Haridas S."/>
            <person name="Chen C."/>
            <person name="Bauer D."/>
            <person name="Andreopoulos W."/>
            <person name="Pangilinan J."/>
            <person name="LaButti K."/>
            <person name="Riley R."/>
            <person name="Lipzen A."/>
            <person name="Clum A."/>
            <person name="Drula E."/>
            <person name="Henrissat B."/>
            <person name="Kohler A."/>
            <person name="Grigoriev I.V."/>
            <person name="Martin F.M."/>
            <person name="Hacquard S."/>
        </authorList>
    </citation>
    <scope>NUCLEOTIDE SEQUENCE</scope>
    <source>
        <strain evidence="1">MPI-CAGE-AT-0147</strain>
    </source>
</reference>
<evidence type="ECO:0000313" key="2">
    <source>
        <dbReference type="Proteomes" id="UP000738349"/>
    </source>
</evidence>
<dbReference type="EMBL" id="JAGMUV010000006">
    <property type="protein sequence ID" value="KAH7153409.1"/>
    <property type="molecule type" value="Genomic_DNA"/>
</dbReference>
<organism evidence="1 2">
    <name type="scientific">Dactylonectria macrodidyma</name>
    <dbReference type="NCBI Taxonomy" id="307937"/>
    <lineage>
        <taxon>Eukaryota</taxon>
        <taxon>Fungi</taxon>
        <taxon>Dikarya</taxon>
        <taxon>Ascomycota</taxon>
        <taxon>Pezizomycotina</taxon>
        <taxon>Sordariomycetes</taxon>
        <taxon>Hypocreomycetidae</taxon>
        <taxon>Hypocreales</taxon>
        <taxon>Nectriaceae</taxon>
        <taxon>Dactylonectria</taxon>
    </lineage>
</organism>
<accession>A0A9P9F5P5</accession>
<keyword evidence="2" id="KW-1185">Reference proteome</keyword>
<proteinExistence type="predicted"/>
<gene>
    <name evidence="1" type="ORF">EDB81DRAFT_758359</name>
</gene>
<dbReference type="AlphaFoldDB" id="A0A9P9F5P5"/>
<protein>
    <submittedName>
        <fullName evidence="1">Uncharacterized protein</fullName>
    </submittedName>
</protein>
<dbReference type="Proteomes" id="UP000738349">
    <property type="component" value="Unassembled WGS sequence"/>
</dbReference>
<name>A0A9P9F5P5_9HYPO</name>